<dbReference type="OrthoDB" id="7505659at2"/>
<feature type="domain" description="HTH tetR-type" evidence="5">
    <location>
        <begin position="16"/>
        <end position="76"/>
    </location>
</feature>
<comment type="caution">
    <text evidence="6">The sequence shown here is derived from an EMBL/GenBank/DDBJ whole genome shotgun (WGS) entry which is preliminary data.</text>
</comment>
<protein>
    <submittedName>
        <fullName evidence="6">TetR family transcriptional regulator</fullName>
    </submittedName>
</protein>
<evidence type="ECO:0000259" key="5">
    <source>
        <dbReference type="PROSITE" id="PS50977"/>
    </source>
</evidence>
<dbReference type="RefSeq" id="WP_126583549.1">
    <property type="nucleotide sequence ID" value="NZ_BIFR01000002.1"/>
</dbReference>
<dbReference type="AlphaFoldDB" id="A0A402AAP0"/>
<dbReference type="EMBL" id="BIFR01000002">
    <property type="protein sequence ID" value="GCE16168.1"/>
    <property type="molecule type" value="Genomic_DNA"/>
</dbReference>
<feature type="DNA-binding region" description="H-T-H motif" evidence="4">
    <location>
        <begin position="39"/>
        <end position="58"/>
    </location>
</feature>
<proteinExistence type="predicted"/>
<evidence type="ECO:0000256" key="2">
    <source>
        <dbReference type="ARBA" id="ARBA00023125"/>
    </source>
</evidence>
<dbReference type="InterPro" id="IPR009057">
    <property type="entry name" value="Homeodomain-like_sf"/>
</dbReference>
<keyword evidence="7" id="KW-1185">Reference proteome</keyword>
<dbReference type="GO" id="GO:0003700">
    <property type="term" value="F:DNA-binding transcription factor activity"/>
    <property type="evidence" value="ECO:0007669"/>
    <property type="project" value="TreeGrafter"/>
</dbReference>
<dbReference type="InterPro" id="IPR036271">
    <property type="entry name" value="Tet_transcr_reg_TetR-rel_C_sf"/>
</dbReference>
<dbReference type="PANTHER" id="PTHR30055:SF234">
    <property type="entry name" value="HTH-TYPE TRANSCRIPTIONAL REGULATOR BETI"/>
    <property type="match status" value="1"/>
</dbReference>
<sequence>MGNENAPLSLREKQRKERLELLLQVAEEVFVEKGYLDTSMDEIAARVGIGTATIYSHFASKEELMVAAILEQNFQKNTQRVVEICSDAEGNATNKLTRIFHFLVSSDFFRRRVEMLYILRGNAEAQRALLARQEKITTSVETFSQTLTALIEQGKATGELQTSTPTSAMVKAFIGLIRTQGITDTLISKYSASNDEILQVYLHGIATHEQ</sequence>
<dbReference type="InterPro" id="IPR001647">
    <property type="entry name" value="HTH_TetR"/>
</dbReference>
<dbReference type="GO" id="GO:0045892">
    <property type="term" value="P:negative regulation of DNA-templated transcription"/>
    <property type="evidence" value="ECO:0007669"/>
    <property type="project" value="UniProtKB-ARBA"/>
</dbReference>
<dbReference type="FunFam" id="1.10.10.60:FF:000141">
    <property type="entry name" value="TetR family transcriptional regulator"/>
    <property type="match status" value="1"/>
</dbReference>
<keyword evidence="1" id="KW-0805">Transcription regulation</keyword>
<evidence type="ECO:0000256" key="3">
    <source>
        <dbReference type="ARBA" id="ARBA00023163"/>
    </source>
</evidence>
<dbReference type="PROSITE" id="PS50977">
    <property type="entry name" value="HTH_TETR_2"/>
    <property type="match status" value="1"/>
</dbReference>
<dbReference type="InterPro" id="IPR023772">
    <property type="entry name" value="DNA-bd_HTH_TetR-type_CS"/>
</dbReference>
<gene>
    <name evidence="6" type="ORF">KTT_60270</name>
</gene>
<dbReference type="Proteomes" id="UP000287352">
    <property type="component" value="Unassembled WGS sequence"/>
</dbReference>
<reference evidence="7" key="1">
    <citation type="submission" date="2018-12" db="EMBL/GenBank/DDBJ databases">
        <title>Tengunoibacter tsumagoiensis gen. nov., sp. nov., Dictyobacter kobayashii sp. nov., D. alpinus sp. nov., and D. joshuensis sp. nov. and description of Dictyobacteraceae fam. nov. within the order Ktedonobacterales isolated from Tengu-no-mugimeshi.</title>
        <authorList>
            <person name="Wang C.M."/>
            <person name="Zheng Y."/>
            <person name="Sakai Y."/>
            <person name="Toyoda A."/>
            <person name="Minakuchi Y."/>
            <person name="Abe K."/>
            <person name="Yokota A."/>
            <person name="Yabe S."/>
        </authorList>
    </citation>
    <scope>NUCLEOTIDE SEQUENCE [LARGE SCALE GENOMIC DNA]</scope>
    <source>
        <strain evidence="7">Uno3</strain>
    </source>
</reference>
<evidence type="ECO:0000256" key="1">
    <source>
        <dbReference type="ARBA" id="ARBA00023015"/>
    </source>
</evidence>
<dbReference type="SUPFAM" id="SSF46689">
    <property type="entry name" value="Homeodomain-like"/>
    <property type="match status" value="1"/>
</dbReference>
<evidence type="ECO:0000313" key="6">
    <source>
        <dbReference type="EMBL" id="GCE16168.1"/>
    </source>
</evidence>
<dbReference type="Gene3D" id="1.10.10.60">
    <property type="entry name" value="Homeodomain-like"/>
    <property type="match status" value="1"/>
</dbReference>
<keyword evidence="2 4" id="KW-0238">DNA-binding</keyword>
<dbReference type="PROSITE" id="PS01081">
    <property type="entry name" value="HTH_TETR_1"/>
    <property type="match status" value="1"/>
</dbReference>
<keyword evidence="3" id="KW-0804">Transcription</keyword>
<dbReference type="InterPro" id="IPR050109">
    <property type="entry name" value="HTH-type_TetR-like_transc_reg"/>
</dbReference>
<evidence type="ECO:0000313" key="7">
    <source>
        <dbReference type="Proteomes" id="UP000287352"/>
    </source>
</evidence>
<organism evidence="6 7">
    <name type="scientific">Tengunoibacter tsumagoiensis</name>
    <dbReference type="NCBI Taxonomy" id="2014871"/>
    <lineage>
        <taxon>Bacteria</taxon>
        <taxon>Bacillati</taxon>
        <taxon>Chloroflexota</taxon>
        <taxon>Ktedonobacteria</taxon>
        <taxon>Ktedonobacterales</taxon>
        <taxon>Dictyobacteraceae</taxon>
        <taxon>Tengunoibacter</taxon>
    </lineage>
</organism>
<accession>A0A402AAP0</accession>
<dbReference type="PRINTS" id="PR00455">
    <property type="entry name" value="HTHTETR"/>
</dbReference>
<name>A0A402AAP0_9CHLR</name>
<evidence type="ECO:0000256" key="4">
    <source>
        <dbReference type="PROSITE-ProRule" id="PRU00335"/>
    </source>
</evidence>
<dbReference type="Gene3D" id="1.10.357.10">
    <property type="entry name" value="Tetracycline Repressor, domain 2"/>
    <property type="match status" value="1"/>
</dbReference>
<dbReference type="SUPFAM" id="SSF48498">
    <property type="entry name" value="Tetracyclin repressor-like, C-terminal domain"/>
    <property type="match status" value="1"/>
</dbReference>
<dbReference type="Pfam" id="PF00440">
    <property type="entry name" value="TetR_N"/>
    <property type="match status" value="1"/>
</dbReference>
<dbReference type="GO" id="GO:0000976">
    <property type="term" value="F:transcription cis-regulatory region binding"/>
    <property type="evidence" value="ECO:0007669"/>
    <property type="project" value="TreeGrafter"/>
</dbReference>
<dbReference type="PANTHER" id="PTHR30055">
    <property type="entry name" value="HTH-TYPE TRANSCRIPTIONAL REGULATOR RUTR"/>
    <property type="match status" value="1"/>
</dbReference>